<feature type="domain" description="Histidine kinase" evidence="7">
    <location>
        <begin position="170"/>
        <end position="256"/>
    </location>
</feature>
<keyword evidence="3" id="KW-0808">Transferase</keyword>
<dbReference type="InterPro" id="IPR003594">
    <property type="entry name" value="HATPase_dom"/>
</dbReference>
<sequence>MIDNLAFGILIGIIFVSLLVLFCALLIKLYINKIKNYTRVIYQKDIDFQKILTTTILEAQEQVLNNVSQELHDDAGQQLTYINFMVENLKLDSPELTGPLEPISNSVHLLSNSIRRISHSLNSQMLVQQNLLKAIEGEADRLRQVSGLAIDYSSDSDVFTNFDPSRQIVIFRIFQEIINNAMKHSGATKIVIEVGTKPVFKLKVADNGRGFNYEASKSAATGLGLSNLISRAEIVGMDISIDSAPGKGTAITLLEI</sequence>
<keyword evidence="6" id="KW-0812">Transmembrane</keyword>
<evidence type="ECO:0000256" key="1">
    <source>
        <dbReference type="ARBA" id="ARBA00000085"/>
    </source>
</evidence>
<keyword evidence="6" id="KW-0472">Membrane</keyword>
<keyword evidence="8" id="KW-0547">Nucleotide-binding</keyword>
<feature type="transmembrane region" description="Helical" evidence="6">
    <location>
        <begin position="6"/>
        <end position="31"/>
    </location>
</feature>
<gene>
    <name evidence="8" type="ORF">AAEO56_16480</name>
</gene>
<keyword evidence="9" id="KW-1185">Reference proteome</keyword>
<evidence type="ECO:0000313" key="9">
    <source>
        <dbReference type="Proteomes" id="UP001464555"/>
    </source>
</evidence>
<evidence type="ECO:0000256" key="5">
    <source>
        <dbReference type="ARBA" id="ARBA00023012"/>
    </source>
</evidence>
<evidence type="ECO:0000256" key="3">
    <source>
        <dbReference type="ARBA" id="ARBA00022679"/>
    </source>
</evidence>
<dbReference type="Gene3D" id="3.30.565.10">
    <property type="entry name" value="Histidine kinase-like ATPase, C-terminal domain"/>
    <property type="match status" value="1"/>
</dbReference>
<dbReference type="Pfam" id="PF02518">
    <property type="entry name" value="HATPase_c"/>
    <property type="match status" value="1"/>
</dbReference>
<comment type="catalytic activity">
    <reaction evidence="1">
        <text>ATP + protein L-histidine = ADP + protein N-phospho-L-histidine.</text>
        <dbReference type="EC" id="2.7.13.3"/>
    </reaction>
</comment>
<name>A0ABU9I243_9FLAO</name>
<accession>A0ABU9I243</accession>
<proteinExistence type="predicted"/>
<keyword evidence="6" id="KW-1133">Transmembrane helix</keyword>
<dbReference type="InterPro" id="IPR005467">
    <property type="entry name" value="His_kinase_dom"/>
</dbReference>
<reference evidence="8 9" key="1">
    <citation type="submission" date="2024-04" db="EMBL/GenBank/DDBJ databases">
        <title>Flavobacterium sp. DGU11 16S ribosomal RNA gene Genome sequencing and assembly.</title>
        <authorList>
            <person name="Park S."/>
        </authorList>
    </citation>
    <scope>NUCLEOTIDE SEQUENCE [LARGE SCALE GENOMIC DNA]</scope>
    <source>
        <strain evidence="8 9">DGU11</strain>
    </source>
</reference>
<organism evidence="8 9">
    <name type="scientific">Flavobacterium arundinis</name>
    <dbReference type="NCBI Taxonomy" id="3139143"/>
    <lineage>
        <taxon>Bacteria</taxon>
        <taxon>Pseudomonadati</taxon>
        <taxon>Bacteroidota</taxon>
        <taxon>Flavobacteriia</taxon>
        <taxon>Flavobacteriales</taxon>
        <taxon>Flavobacteriaceae</taxon>
        <taxon>Flavobacterium</taxon>
    </lineage>
</organism>
<dbReference type="SMART" id="SM00387">
    <property type="entry name" value="HATPase_c"/>
    <property type="match status" value="1"/>
</dbReference>
<dbReference type="GO" id="GO:0005524">
    <property type="term" value="F:ATP binding"/>
    <property type="evidence" value="ECO:0007669"/>
    <property type="project" value="UniProtKB-KW"/>
</dbReference>
<dbReference type="PANTHER" id="PTHR24421:SF10">
    <property type="entry name" value="NITRATE_NITRITE SENSOR PROTEIN NARQ"/>
    <property type="match status" value="1"/>
</dbReference>
<comment type="caution">
    <text evidence="8">The sequence shown here is derived from an EMBL/GenBank/DDBJ whole genome shotgun (WGS) entry which is preliminary data.</text>
</comment>
<evidence type="ECO:0000256" key="6">
    <source>
        <dbReference type="SAM" id="Phobius"/>
    </source>
</evidence>
<dbReference type="InterPro" id="IPR050482">
    <property type="entry name" value="Sensor_HK_TwoCompSys"/>
</dbReference>
<dbReference type="SUPFAM" id="SSF55874">
    <property type="entry name" value="ATPase domain of HSP90 chaperone/DNA topoisomerase II/histidine kinase"/>
    <property type="match status" value="1"/>
</dbReference>
<dbReference type="PROSITE" id="PS50109">
    <property type="entry name" value="HIS_KIN"/>
    <property type="match status" value="1"/>
</dbReference>
<keyword evidence="8" id="KW-0067">ATP-binding</keyword>
<evidence type="ECO:0000313" key="8">
    <source>
        <dbReference type="EMBL" id="MEL1245872.1"/>
    </source>
</evidence>
<dbReference type="InterPro" id="IPR036890">
    <property type="entry name" value="HATPase_C_sf"/>
</dbReference>
<dbReference type="CDD" id="cd16917">
    <property type="entry name" value="HATPase_UhpB-NarQ-NarX-like"/>
    <property type="match status" value="1"/>
</dbReference>
<keyword evidence="5" id="KW-0902">Two-component regulatory system</keyword>
<protein>
    <recommendedName>
        <fullName evidence="2">histidine kinase</fullName>
        <ecNumber evidence="2">2.7.13.3</ecNumber>
    </recommendedName>
</protein>
<evidence type="ECO:0000256" key="4">
    <source>
        <dbReference type="ARBA" id="ARBA00022777"/>
    </source>
</evidence>
<keyword evidence="4" id="KW-0418">Kinase</keyword>
<dbReference type="RefSeq" id="WP_341698169.1">
    <property type="nucleotide sequence ID" value="NZ_JBBYHR010000010.1"/>
</dbReference>
<dbReference type="EMBL" id="JBBYHR010000010">
    <property type="protein sequence ID" value="MEL1245872.1"/>
    <property type="molecule type" value="Genomic_DNA"/>
</dbReference>
<dbReference type="PANTHER" id="PTHR24421">
    <property type="entry name" value="NITRATE/NITRITE SENSOR PROTEIN NARX-RELATED"/>
    <property type="match status" value="1"/>
</dbReference>
<dbReference type="EC" id="2.7.13.3" evidence="2"/>
<evidence type="ECO:0000256" key="2">
    <source>
        <dbReference type="ARBA" id="ARBA00012438"/>
    </source>
</evidence>
<evidence type="ECO:0000259" key="7">
    <source>
        <dbReference type="PROSITE" id="PS50109"/>
    </source>
</evidence>
<dbReference type="Proteomes" id="UP001464555">
    <property type="component" value="Unassembled WGS sequence"/>
</dbReference>